<evidence type="ECO:0000313" key="1">
    <source>
        <dbReference type="EMBL" id="KAF9583930.1"/>
    </source>
</evidence>
<dbReference type="EMBL" id="JAABOA010000547">
    <property type="protein sequence ID" value="KAF9583930.1"/>
    <property type="molecule type" value="Genomic_DNA"/>
</dbReference>
<reference evidence="1" key="1">
    <citation type="journal article" date="2020" name="Fungal Divers.">
        <title>Resolving the Mortierellaceae phylogeny through synthesis of multi-gene phylogenetics and phylogenomics.</title>
        <authorList>
            <person name="Vandepol N."/>
            <person name="Liber J."/>
            <person name="Desiro A."/>
            <person name="Na H."/>
            <person name="Kennedy M."/>
            <person name="Barry K."/>
            <person name="Grigoriev I.V."/>
            <person name="Miller A.N."/>
            <person name="O'Donnell K."/>
            <person name="Stajich J.E."/>
            <person name="Bonito G."/>
        </authorList>
    </citation>
    <scope>NUCLEOTIDE SEQUENCE</scope>
    <source>
        <strain evidence="1">KOD1015</strain>
    </source>
</reference>
<dbReference type="Proteomes" id="UP000780801">
    <property type="component" value="Unassembled WGS sequence"/>
</dbReference>
<keyword evidence="2" id="KW-1185">Reference proteome</keyword>
<accession>A0A9P6KGN1</accession>
<organism evidence="1 2">
    <name type="scientific">Lunasporangiospora selenospora</name>
    <dbReference type="NCBI Taxonomy" id="979761"/>
    <lineage>
        <taxon>Eukaryota</taxon>
        <taxon>Fungi</taxon>
        <taxon>Fungi incertae sedis</taxon>
        <taxon>Mucoromycota</taxon>
        <taxon>Mortierellomycotina</taxon>
        <taxon>Mortierellomycetes</taxon>
        <taxon>Mortierellales</taxon>
        <taxon>Mortierellaceae</taxon>
        <taxon>Lunasporangiospora</taxon>
    </lineage>
</organism>
<comment type="caution">
    <text evidence="1">The sequence shown here is derived from an EMBL/GenBank/DDBJ whole genome shotgun (WGS) entry which is preliminary data.</text>
</comment>
<dbReference type="AlphaFoldDB" id="A0A9P6KGN1"/>
<sequence length="89" mass="9319">MFRLSAQTTRKAVQRLAVQTRSQSTNASAAGSSLNAKNVSMAAAAVATVGAVAYATMDSVDANMLADGLHAPKFPWEHKQNLATFDHAA</sequence>
<name>A0A9P6KGN1_9FUNG</name>
<gene>
    <name evidence="1" type="ORF">BGW38_008089</name>
</gene>
<proteinExistence type="predicted"/>
<protein>
    <submittedName>
        <fullName evidence="1">Uncharacterized protein</fullName>
    </submittedName>
</protein>
<evidence type="ECO:0000313" key="2">
    <source>
        <dbReference type="Proteomes" id="UP000780801"/>
    </source>
</evidence>
<dbReference type="OrthoDB" id="5925at2759"/>